<evidence type="ECO:0000313" key="3">
    <source>
        <dbReference type="Proteomes" id="UP001187192"/>
    </source>
</evidence>
<reference evidence="2" key="1">
    <citation type="submission" date="2023-07" db="EMBL/GenBank/DDBJ databases">
        <title>draft genome sequence of fig (Ficus carica).</title>
        <authorList>
            <person name="Takahashi T."/>
            <person name="Nishimura K."/>
        </authorList>
    </citation>
    <scope>NUCLEOTIDE SEQUENCE</scope>
</reference>
<accession>A0AA88JHV3</accession>
<evidence type="ECO:0000313" key="2">
    <source>
        <dbReference type="EMBL" id="GMN73026.1"/>
    </source>
</evidence>
<keyword evidence="3" id="KW-1185">Reference proteome</keyword>
<organism evidence="2 3">
    <name type="scientific">Ficus carica</name>
    <name type="common">Common fig</name>
    <dbReference type="NCBI Taxonomy" id="3494"/>
    <lineage>
        <taxon>Eukaryota</taxon>
        <taxon>Viridiplantae</taxon>
        <taxon>Streptophyta</taxon>
        <taxon>Embryophyta</taxon>
        <taxon>Tracheophyta</taxon>
        <taxon>Spermatophyta</taxon>
        <taxon>Magnoliopsida</taxon>
        <taxon>eudicotyledons</taxon>
        <taxon>Gunneridae</taxon>
        <taxon>Pentapetalae</taxon>
        <taxon>rosids</taxon>
        <taxon>fabids</taxon>
        <taxon>Rosales</taxon>
        <taxon>Moraceae</taxon>
        <taxon>Ficeae</taxon>
        <taxon>Ficus</taxon>
    </lineage>
</organism>
<feature type="non-terminal residue" evidence="2">
    <location>
        <position position="1"/>
    </location>
</feature>
<name>A0AA88JHV3_FICCA</name>
<comment type="caution">
    <text evidence="2">The sequence shown here is derived from an EMBL/GenBank/DDBJ whole genome shotgun (WGS) entry which is preliminary data.</text>
</comment>
<evidence type="ECO:0000256" key="1">
    <source>
        <dbReference type="SAM" id="MobiDB-lite"/>
    </source>
</evidence>
<dbReference type="Proteomes" id="UP001187192">
    <property type="component" value="Unassembled WGS sequence"/>
</dbReference>
<protein>
    <submittedName>
        <fullName evidence="2">Uncharacterized protein</fullName>
    </submittedName>
</protein>
<proteinExistence type="predicted"/>
<dbReference type="AlphaFoldDB" id="A0AA88JHV3"/>
<gene>
    <name evidence="2" type="ORF">TIFTF001_053629</name>
</gene>
<feature type="region of interest" description="Disordered" evidence="1">
    <location>
        <begin position="28"/>
        <end position="49"/>
    </location>
</feature>
<dbReference type="EMBL" id="BTGU01013087">
    <property type="protein sequence ID" value="GMN73026.1"/>
    <property type="molecule type" value="Genomic_DNA"/>
</dbReference>
<sequence>MNADFTVKNLTVIRIDWSFVPEVLGETATEEDGAANGGAEEGEVTGAERVAEDVVIIDEPEVRNDPSGAEQAAPADQQPCSVVWGPLECGVCQSRVLIGPAQAPLMCGVCRSRLLIDSVRAPPMVGSSVPSNDPSPTLTSIQIKTFLTILVHKCLYMAHPEPDDSWSRPVPDGRTRRLCSHACSHVFPILVRVRSFCSCRRCGCPRVSGRVVAAPRAFSTRAIVLVSLLITHVPPVGLVTSSVNRGQRVHGLSVDLGCLVGVDYAASSRAWGSWIFCDSQNASKNTQMVSVKLWTFPIRVVKALDVLAGSLVHGFIAVGSSGKVG</sequence>